<dbReference type="InterPro" id="IPR015424">
    <property type="entry name" value="PyrdxlP-dep_Trfase"/>
</dbReference>
<evidence type="ECO:0000256" key="4">
    <source>
        <dbReference type="PIRSR" id="PIRSR000390-2"/>
    </source>
</evidence>
<dbReference type="Pfam" id="PF01041">
    <property type="entry name" value="DegT_DnrJ_EryC1"/>
    <property type="match status" value="1"/>
</dbReference>
<accession>A0A4P8YKI1</accession>
<dbReference type="OrthoDB" id="9804264at2"/>
<dbReference type="GO" id="GO:0008483">
    <property type="term" value="F:transaminase activity"/>
    <property type="evidence" value="ECO:0007669"/>
    <property type="project" value="UniProtKB-KW"/>
</dbReference>
<dbReference type="SUPFAM" id="SSF53383">
    <property type="entry name" value="PLP-dependent transferases"/>
    <property type="match status" value="1"/>
</dbReference>
<evidence type="ECO:0000256" key="2">
    <source>
        <dbReference type="ARBA" id="ARBA00037999"/>
    </source>
</evidence>
<feature type="active site" description="Proton acceptor" evidence="3">
    <location>
        <position position="191"/>
    </location>
</feature>
<keyword evidence="7" id="KW-1185">Reference proteome</keyword>
<name>A0A4P8YKI1_9ENTR</name>
<dbReference type="Proteomes" id="UP000302163">
    <property type="component" value="Chromosome"/>
</dbReference>
<dbReference type="KEGG" id="izh:FEM41_11245"/>
<dbReference type="PANTHER" id="PTHR30244">
    <property type="entry name" value="TRANSAMINASE"/>
    <property type="match status" value="1"/>
</dbReference>
<dbReference type="InterPro" id="IPR015421">
    <property type="entry name" value="PyrdxlP-dep_Trfase_major"/>
</dbReference>
<evidence type="ECO:0000313" key="6">
    <source>
        <dbReference type="EMBL" id="QCT20184.1"/>
    </source>
</evidence>
<organism evidence="6 7">
    <name type="scientific">Jejubacter calystegiae</name>
    <dbReference type="NCBI Taxonomy" id="2579935"/>
    <lineage>
        <taxon>Bacteria</taxon>
        <taxon>Pseudomonadati</taxon>
        <taxon>Pseudomonadota</taxon>
        <taxon>Gammaproteobacteria</taxon>
        <taxon>Enterobacterales</taxon>
        <taxon>Enterobacteriaceae</taxon>
        <taxon>Jejubacter</taxon>
    </lineage>
</organism>
<reference evidence="6 7" key="1">
    <citation type="submission" date="2019-05" db="EMBL/GenBank/DDBJ databases">
        <title>Complete genome sequence of Izhakiella calystegiae KSNA2, an endophyte isolated from beach morning glory (Calystegia soldanella).</title>
        <authorList>
            <person name="Jiang L."/>
            <person name="Jeong J.C."/>
            <person name="Kim C.Y."/>
            <person name="Kim D.H."/>
            <person name="Kim S.W."/>
            <person name="Lee j."/>
        </authorList>
    </citation>
    <scope>NUCLEOTIDE SEQUENCE [LARGE SCALE GENOMIC DNA]</scope>
    <source>
        <strain evidence="6 7">KSNA2</strain>
    </source>
</reference>
<dbReference type="AlphaFoldDB" id="A0A4P8YKI1"/>
<keyword evidence="1 4" id="KW-0663">Pyridoxal phosphate</keyword>
<evidence type="ECO:0000256" key="5">
    <source>
        <dbReference type="RuleBase" id="RU004508"/>
    </source>
</evidence>
<dbReference type="RefSeq" id="WP_138096060.1">
    <property type="nucleotide sequence ID" value="NZ_CP040428.1"/>
</dbReference>
<proteinExistence type="inferred from homology"/>
<dbReference type="EMBL" id="CP040428">
    <property type="protein sequence ID" value="QCT20184.1"/>
    <property type="molecule type" value="Genomic_DNA"/>
</dbReference>
<protein>
    <submittedName>
        <fullName evidence="6">Aminotransferase class I/II-fold pyridoxal phosphate-dependent enzyme</fullName>
    </submittedName>
</protein>
<dbReference type="InterPro" id="IPR000653">
    <property type="entry name" value="DegT/StrS_aminotransferase"/>
</dbReference>
<evidence type="ECO:0000313" key="7">
    <source>
        <dbReference type="Proteomes" id="UP000302163"/>
    </source>
</evidence>
<keyword evidence="6" id="KW-0808">Transferase</keyword>
<feature type="modified residue" description="N6-(pyridoxal phosphate)lysine" evidence="4">
    <location>
        <position position="191"/>
    </location>
</feature>
<dbReference type="GO" id="GO:0030170">
    <property type="term" value="F:pyridoxal phosphate binding"/>
    <property type="evidence" value="ECO:0007669"/>
    <property type="project" value="TreeGrafter"/>
</dbReference>
<dbReference type="PIRSF" id="PIRSF000390">
    <property type="entry name" value="PLP_StrS"/>
    <property type="match status" value="1"/>
</dbReference>
<dbReference type="PANTHER" id="PTHR30244:SF34">
    <property type="entry name" value="DTDP-4-AMINO-4,6-DIDEOXYGALACTOSE TRANSAMINASE"/>
    <property type="match status" value="1"/>
</dbReference>
<dbReference type="Gene3D" id="3.90.1150.10">
    <property type="entry name" value="Aspartate Aminotransferase, domain 1"/>
    <property type="match status" value="1"/>
</dbReference>
<dbReference type="Gene3D" id="3.40.640.10">
    <property type="entry name" value="Type I PLP-dependent aspartate aminotransferase-like (Major domain)"/>
    <property type="match status" value="1"/>
</dbReference>
<gene>
    <name evidence="6" type="ORF">FEM41_11245</name>
</gene>
<dbReference type="GO" id="GO:0000271">
    <property type="term" value="P:polysaccharide biosynthetic process"/>
    <property type="evidence" value="ECO:0007669"/>
    <property type="project" value="TreeGrafter"/>
</dbReference>
<evidence type="ECO:0000256" key="1">
    <source>
        <dbReference type="ARBA" id="ARBA00022898"/>
    </source>
</evidence>
<comment type="similarity">
    <text evidence="2 5">Belongs to the DegT/DnrJ/EryC1 family.</text>
</comment>
<keyword evidence="6" id="KW-0032">Aminotransferase</keyword>
<sequence length="391" mass="43993">MDQLPFARRVPLLNMSLTFREDSCAARWLSRDEQDYAPGQAVASLHQHIAERWQSEWVASFMGGRAALYAVIRALALQPGDEVLIPAFTCQCVTNAITFNGVIARFVDIEQETLGMNAERMLAAIGPRTRAVLIQYTFGLVCRDLEQLLDVARHRQLWIIEDCAHATGASWQGHLLGTLGDIAFFSSERSKIVNTIHGGWIVTRHPALGKRLMQIQDDAPCPAPEFITRLLHTLRHAYASLHSGSLPTPDVPLLPQMQADELNGLFSPQYQWRMAEPVAELLSLQLARLPEILARRQRGARYWQKWAQKMGLQGPKPRTDAQNGWLRYPLLANEPQALAKSTLETRLNVEAGVWFTTPMHPHPCELPDCPTGMDATRRCVNLPTWLWEAAD</sequence>
<evidence type="ECO:0000256" key="3">
    <source>
        <dbReference type="PIRSR" id="PIRSR000390-1"/>
    </source>
</evidence>
<dbReference type="InterPro" id="IPR015422">
    <property type="entry name" value="PyrdxlP-dep_Trfase_small"/>
</dbReference>